<dbReference type="Gene3D" id="3.50.50.60">
    <property type="entry name" value="FAD/NAD(P)-binding domain"/>
    <property type="match status" value="1"/>
</dbReference>
<keyword evidence="2" id="KW-0472">Membrane</keyword>
<proteinExistence type="predicted"/>
<organism evidence="3 4">
    <name type="scientific">Saccharothrix yanglingensis</name>
    <dbReference type="NCBI Taxonomy" id="659496"/>
    <lineage>
        <taxon>Bacteria</taxon>
        <taxon>Bacillati</taxon>
        <taxon>Actinomycetota</taxon>
        <taxon>Actinomycetes</taxon>
        <taxon>Pseudonocardiales</taxon>
        <taxon>Pseudonocardiaceae</taxon>
        <taxon>Saccharothrix</taxon>
    </lineage>
</organism>
<dbReference type="PANTHER" id="PTHR43734">
    <property type="entry name" value="PHYTOENE DESATURASE"/>
    <property type="match status" value="1"/>
</dbReference>
<keyword evidence="2" id="KW-0812">Transmembrane</keyword>
<evidence type="ECO:0000256" key="2">
    <source>
        <dbReference type="SAM" id="Phobius"/>
    </source>
</evidence>
<dbReference type="SUPFAM" id="SSF51905">
    <property type="entry name" value="FAD/NAD(P)-binding domain"/>
    <property type="match status" value="1"/>
</dbReference>
<sequence length="161" mass="17136">MRGGGFFAHVAPLVRYRLAVTKPHVIVVGAGIGGSASAALLAHAGLRVTLLEKNRYLGGSCASYEKHGFQIDFGTHLFPRGERGPLGQVLKRVKRPAAIEFRRHPTSSNSGGPDHAPATDRSPFRLRHGACRPSHSGPSGNADCPLGPSPRDAAPDARRHR</sequence>
<evidence type="ECO:0000256" key="1">
    <source>
        <dbReference type="SAM" id="MobiDB-lite"/>
    </source>
</evidence>
<keyword evidence="2" id="KW-1133">Transmembrane helix</keyword>
<evidence type="ECO:0008006" key="5">
    <source>
        <dbReference type="Google" id="ProtNLM"/>
    </source>
</evidence>
<reference evidence="3 4" key="1">
    <citation type="submission" date="2017-06" db="EMBL/GenBank/DDBJ databases">
        <title>Cultured bacterium strain Saccharothrix yanglingensis Hhs.015.</title>
        <authorList>
            <person name="Xia Y."/>
        </authorList>
    </citation>
    <scope>NUCLEOTIDE SEQUENCE [LARGE SCALE GENOMIC DNA]</scope>
    <source>
        <strain evidence="3 4">Hhs.015</strain>
    </source>
</reference>
<dbReference type="Proteomes" id="UP001225605">
    <property type="component" value="Unassembled WGS sequence"/>
</dbReference>
<keyword evidence="4" id="KW-1185">Reference proteome</keyword>
<dbReference type="EMBL" id="NSDM01000028">
    <property type="protein sequence ID" value="MDQ2589040.1"/>
    <property type="molecule type" value="Genomic_DNA"/>
</dbReference>
<dbReference type="InterPro" id="IPR036188">
    <property type="entry name" value="FAD/NAD-bd_sf"/>
</dbReference>
<gene>
    <name evidence="3" type="ORF">CKY47_34875</name>
</gene>
<comment type="caution">
    <text evidence="3">The sequence shown here is derived from an EMBL/GenBank/DDBJ whole genome shotgun (WGS) entry which is preliminary data.</text>
</comment>
<dbReference type="Pfam" id="PF13450">
    <property type="entry name" value="NAD_binding_8"/>
    <property type="match status" value="1"/>
</dbReference>
<dbReference type="PANTHER" id="PTHR43734:SF1">
    <property type="entry name" value="PHYTOENE DESATURASE"/>
    <property type="match status" value="1"/>
</dbReference>
<protein>
    <recommendedName>
        <fullName evidence="5">FAD-dependent oxidoreductase</fullName>
    </recommendedName>
</protein>
<accession>A0ABU0XAA6</accession>
<name>A0ABU0XAA6_9PSEU</name>
<feature type="transmembrane region" description="Helical" evidence="2">
    <location>
        <begin position="25"/>
        <end position="46"/>
    </location>
</feature>
<evidence type="ECO:0000313" key="3">
    <source>
        <dbReference type="EMBL" id="MDQ2589040.1"/>
    </source>
</evidence>
<feature type="region of interest" description="Disordered" evidence="1">
    <location>
        <begin position="97"/>
        <end position="161"/>
    </location>
</feature>
<evidence type="ECO:0000313" key="4">
    <source>
        <dbReference type="Proteomes" id="UP001225605"/>
    </source>
</evidence>